<reference evidence="2" key="1">
    <citation type="submission" date="2023-10" db="EMBL/GenBank/DDBJ databases">
        <authorList>
            <person name="Chen Y."/>
            <person name="Shah S."/>
            <person name="Dougan E. K."/>
            <person name="Thang M."/>
            <person name="Chan C."/>
        </authorList>
    </citation>
    <scope>NUCLEOTIDE SEQUENCE [LARGE SCALE GENOMIC DNA]</scope>
</reference>
<protein>
    <submittedName>
        <fullName evidence="2">Uncharacterized protein</fullName>
    </submittedName>
</protein>
<proteinExistence type="predicted"/>
<comment type="caution">
    <text evidence="2">The sequence shown here is derived from an EMBL/GenBank/DDBJ whole genome shotgun (WGS) entry which is preliminary data.</text>
</comment>
<evidence type="ECO:0000256" key="1">
    <source>
        <dbReference type="SAM" id="MobiDB-lite"/>
    </source>
</evidence>
<gene>
    <name evidence="2" type="ORF">PCOR1329_LOCUS58461</name>
</gene>
<organism evidence="2 3">
    <name type="scientific">Prorocentrum cordatum</name>
    <dbReference type="NCBI Taxonomy" id="2364126"/>
    <lineage>
        <taxon>Eukaryota</taxon>
        <taxon>Sar</taxon>
        <taxon>Alveolata</taxon>
        <taxon>Dinophyceae</taxon>
        <taxon>Prorocentrales</taxon>
        <taxon>Prorocentraceae</taxon>
        <taxon>Prorocentrum</taxon>
    </lineage>
</organism>
<sequence>MVMLTSSALPRPSKGGGKGNAELADAEQALRFGTVADDERALRRQSIVARRRQTPRRVACQRFEVRRRQRSFASYVRALEQFPWLLEERKGYARVLVVDEESADPFP</sequence>
<accession>A0ABN9VIZ9</accession>
<evidence type="ECO:0000313" key="3">
    <source>
        <dbReference type="Proteomes" id="UP001189429"/>
    </source>
</evidence>
<keyword evidence="3" id="KW-1185">Reference proteome</keyword>
<feature type="region of interest" description="Disordered" evidence="1">
    <location>
        <begin position="1"/>
        <end position="22"/>
    </location>
</feature>
<evidence type="ECO:0000313" key="2">
    <source>
        <dbReference type="EMBL" id="CAK0873197.1"/>
    </source>
</evidence>
<dbReference type="EMBL" id="CAUYUJ010017250">
    <property type="protein sequence ID" value="CAK0873197.1"/>
    <property type="molecule type" value="Genomic_DNA"/>
</dbReference>
<name>A0ABN9VIZ9_9DINO</name>
<dbReference type="Proteomes" id="UP001189429">
    <property type="component" value="Unassembled WGS sequence"/>
</dbReference>